<accession>A0ACB9F8H8</accession>
<reference evidence="1 2" key="2">
    <citation type="journal article" date="2022" name="Mol. Ecol. Resour.">
        <title>The genomes of chicory, endive, great burdock and yacon provide insights into Asteraceae paleo-polyploidization history and plant inulin production.</title>
        <authorList>
            <person name="Fan W."/>
            <person name="Wang S."/>
            <person name="Wang H."/>
            <person name="Wang A."/>
            <person name="Jiang F."/>
            <person name="Liu H."/>
            <person name="Zhao H."/>
            <person name="Xu D."/>
            <person name="Zhang Y."/>
        </authorList>
    </citation>
    <scope>NUCLEOTIDE SEQUENCE [LARGE SCALE GENOMIC DNA]</scope>
    <source>
        <strain evidence="2">cv. Punajuju</strain>
        <tissue evidence="1">Leaves</tissue>
    </source>
</reference>
<evidence type="ECO:0000313" key="2">
    <source>
        <dbReference type="Proteomes" id="UP001055811"/>
    </source>
</evidence>
<name>A0ACB9F8H8_CICIN</name>
<dbReference type="EMBL" id="CM042011">
    <property type="protein sequence ID" value="KAI3767088.1"/>
    <property type="molecule type" value="Genomic_DNA"/>
</dbReference>
<organism evidence="1 2">
    <name type="scientific">Cichorium intybus</name>
    <name type="common">Chicory</name>
    <dbReference type="NCBI Taxonomy" id="13427"/>
    <lineage>
        <taxon>Eukaryota</taxon>
        <taxon>Viridiplantae</taxon>
        <taxon>Streptophyta</taxon>
        <taxon>Embryophyta</taxon>
        <taxon>Tracheophyta</taxon>
        <taxon>Spermatophyta</taxon>
        <taxon>Magnoliopsida</taxon>
        <taxon>eudicotyledons</taxon>
        <taxon>Gunneridae</taxon>
        <taxon>Pentapetalae</taxon>
        <taxon>asterids</taxon>
        <taxon>campanulids</taxon>
        <taxon>Asterales</taxon>
        <taxon>Asteraceae</taxon>
        <taxon>Cichorioideae</taxon>
        <taxon>Cichorieae</taxon>
        <taxon>Cichoriinae</taxon>
        <taxon>Cichorium</taxon>
    </lineage>
</organism>
<gene>
    <name evidence="1" type="ORF">L2E82_17173</name>
</gene>
<comment type="caution">
    <text evidence="1">The sequence shown here is derived from an EMBL/GenBank/DDBJ whole genome shotgun (WGS) entry which is preliminary data.</text>
</comment>
<sequence length="482" mass="54445">MMLRSDRGGEYLSIEFLDYLKEFGIVSQLSPPRTPQLNGVAERRNRTLLDMVRSMMSRASLPIHFWGYVLETAAHILNLVPTKKVAKTPHEIDSTLTNLDEPANYHEAVAGPESANWKEAMDSEIKSMYDNQVWNLVDNVPGRKTVGCKWIFKKKTDMDGKMDVKTAFLNGKLTEDVYMNQPEGFVDTKHPNKVFKEFGFSRSEDESCVYVKASGSIVTFLVLYVDDILLMGNDVPTLQDVKSWLGKCFAMKDLGEATYILGIRILRDRKKRLIGLSQCTYLEKVLKRFSMENSKKGELPIQSNAKLSKTQSPSTDEEIAEMSRVPYASAVGSIMYAMTCTHPDVSFALSMVSRYQGNPCRTHWIAVKNILKYLRRTKNMVLVLGGSDDLKVSGYIDASFQTDRDSGRSQSGWVFLLNRGAVTWKSSKQETVADSMCESEYIAASEASKEAAWLKTLSVTLELSRAFRSRWNYSAIMKEQSL</sequence>
<reference evidence="2" key="1">
    <citation type="journal article" date="2022" name="Mol. Ecol. Resour.">
        <title>The genomes of chicory, endive, great burdock and yacon provide insights into Asteraceae palaeo-polyploidization history and plant inulin production.</title>
        <authorList>
            <person name="Fan W."/>
            <person name="Wang S."/>
            <person name="Wang H."/>
            <person name="Wang A."/>
            <person name="Jiang F."/>
            <person name="Liu H."/>
            <person name="Zhao H."/>
            <person name="Xu D."/>
            <person name="Zhang Y."/>
        </authorList>
    </citation>
    <scope>NUCLEOTIDE SEQUENCE [LARGE SCALE GENOMIC DNA]</scope>
    <source>
        <strain evidence="2">cv. Punajuju</strain>
    </source>
</reference>
<proteinExistence type="predicted"/>
<keyword evidence="2" id="KW-1185">Reference proteome</keyword>
<evidence type="ECO:0000313" key="1">
    <source>
        <dbReference type="EMBL" id="KAI3767088.1"/>
    </source>
</evidence>
<dbReference type="Proteomes" id="UP001055811">
    <property type="component" value="Linkage Group LG03"/>
</dbReference>
<protein>
    <submittedName>
        <fullName evidence="1">Uncharacterized protein</fullName>
    </submittedName>
</protein>